<dbReference type="STRING" id="47427.A0A2H3E3E5"/>
<proteinExistence type="predicted"/>
<dbReference type="Proteomes" id="UP000217790">
    <property type="component" value="Unassembled WGS sequence"/>
</dbReference>
<evidence type="ECO:0000313" key="2">
    <source>
        <dbReference type="Proteomes" id="UP000217790"/>
    </source>
</evidence>
<keyword evidence="2" id="KW-1185">Reference proteome</keyword>
<dbReference type="InParanoid" id="A0A2H3E3E5"/>
<dbReference type="AlphaFoldDB" id="A0A2H3E3E5"/>
<organism evidence="1 2">
    <name type="scientific">Armillaria gallica</name>
    <name type="common">Bulbous honey fungus</name>
    <name type="synonym">Armillaria bulbosa</name>
    <dbReference type="NCBI Taxonomy" id="47427"/>
    <lineage>
        <taxon>Eukaryota</taxon>
        <taxon>Fungi</taxon>
        <taxon>Dikarya</taxon>
        <taxon>Basidiomycota</taxon>
        <taxon>Agaricomycotina</taxon>
        <taxon>Agaricomycetes</taxon>
        <taxon>Agaricomycetidae</taxon>
        <taxon>Agaricales</taxon>
        <taxon>Marasmiineae</taxon>
        <taxon>Physalacriaceae</taxon>
        <taxon>Armillaria</taxon>
    </lineage>
</organism>
<sequence length="89" mass="10405">MSTFSPTFAFVQSSIYYLLPFTSPNLTFPQSLRLSDIEWWVRMWGLVCLEDEKEESRDFYGHGDHRLQEVTRNALRAKGRDATCPVTRT</sequence>
<gene>
    <name evidence="1" type="ORF">ARMGADRAFT_88327</name>
</gene>
<reference evidence="2" key="1">
    <citation type="journal article" date="2017" name="Nat. Ecol. Evol.">
        <title>Genome expansion and lineage-specific genetic innovations in the forest pathogenic fungi Armillaria.</title>
        <authorList>
            <person name="Sipos G."/>
            <person name="Prasanna A.N."/>
            <person name="Walter M.C."/>
            <person name="O'Connor E."/>
            <person name="Balint B."/>
            <person name="Krizsan K."/>
            <person name="Kiss B."/>
            <person name="Hess J."/>
            <person name="Varga T."/>
            <person name="Slot J."/>
            <person name="Riley R."/>
            <person name="Boka B."/>
            <person name="Rigling D."/>
            <person name="Barry K."/>
            <person name="Lee J."/>
            <person name="Mihaltcheva S."/>
            <person name="LaButti K."/>
            <person name="Lipzen A."/>
            <person name="Waldron R."/>
            <person name="Moloney N.M."/>
            <person name="Sperisen C."/>
            <person name="Kredics L."/>
            <person name="Vagvoelgyi C."/>
            <person name="Patrignani A."/>
            <person name="Fitzpatrick D."/>
            <person name="Nagy I."/>
            <person name="Doyle S."/>
            <person name="Anderson J.B."/>
            <person name="Grigoriev I.V."/>
            <person name="Gueldener U."/>
            <person name="Muensterkoetter M."/>
            <person name="Nagy L.G."/>
        </authorList>
    </citation>
    <scope>NUCLEOTIDE SEQUENCE [LARGE SCALE GENOMIC DNA]</scope>
    <source>
        <strain evidence="2">Ar21-2</strain>
    </source>
</reference>
<name>A0A2H3E3E5_ARMGA</name>
<dbReference type="EMBL" id="KZ293654">
    <property type="protein sequence ID" value="PBK94196.1"/>
    <property type="molecule type" value="Genomic_DNA"/>
</dbReference>
<evidence type="ECO:0000313" key="1">
    <source>
        <dbReference type="EMBL" id="PBK94196.1"/>
    </source>
</evidence>
<protein>
    <submittedName>
        <fullName evidence="1">Uncharacterized protein</fullName>
    </submittedName>
</protein>
<accession>A0A2H3E3E5</accession>